<evidence type="ECO:0000256" key="1">
    <source>
        <dbReference type="SAM" id="MobiDB-lite"/>
    </source>
</evidence>
<dbReference type="Proteomes" id="UP000007879">
    <property type="component" value="Unassembled WGS sequence"/>
</dbReference>
<evidence type="ECO:0000313" key="2">
    <source>
        <dbReference type="EnsemblMetazoa" id="XP_019858133.1"/>
    </source>
</evidence>
<feature type="compositionally biased region" description="Acidic residues" evidence="1">
    <location>
        <begin position="129"/>
        <end position="141"/>
    </location>
</feature>
<proteinExistence type="predicted"/>
<dbReference type="AlphaFoldDB" id="A0AAN0JMU1"/>
<dbReference type="Pfam" id="PF02992">
    <property type="entry name" value="Transposase_21"/>
    <property type="match status" value="1"/>
</dbReference>
<evidence type="ECO:0000313" key="3">
    <source>
        <dbReference type="Proteomes" id="UP000007879"/>
    </source>
</evidence>
<name>A0AAN0JMU1_AMPQE</name>
<sequence length="932" mass="107120">MIGKRKYKSYLTDSTISMPKTSCWRYKKRQKMSNSQDDEFSETSSSGSKRRGYLQCSSKHIPRQTLWYWKRKDGQKCDKENLPECNRDVVDIPDSCSTEGCSPDEVVNGSDYKEVDDEVASSGSKYSSDENEGNSEVENDEYGINNEIEVRATDNGSTCEEIRDLEEDDEVLDDSIPHHISDVLSIEDDYIEDDYIESDSDRDDECGDNTEIDKEDVSLLYDGSSISTNASWYSMMYFAVKNRLSYKAIKDLITLIKAHCPTEQNYCPKSFYEFKKYFESLNKQILLKFCSVCMKNLEQADKTCSNRQCIKQKARVCDLALFPIEERLKQLYEEHDKFIYPFIRKNDDATMRDVHDGSSIRNLMSEGGFLSCPENTGLALCSDGVPVYKSSKGSLWPVYLMVTSIPPQKRMKVDNLIIAALWHGPTKPSMDLILQHVLASISHLENNGISYSPNVVIRAKLLMAIFDLPAKSSVTNTKQFNGEYGCLYCEEKGEVCNRARIYRPNPDMQLRDSERMKHLASLAESTGQPQVGVKGPCILGDYLEIPSCIPIDYMHSTLEGVFKQLMRHWFDPKYHSQPYSLRKSIRNIEALLLNIKPINEIQRLPRSLDSFSFFKASEFRAWLLFYSLPILSIFLPPEYIHHLSLLVTSFHILLSDEIKIQDLHFVHQMLATFYQLSGELYSPNMYTANMHSLIHTVPFVQLWGPLWGYSMFGFENLNGYLGTTFHGTRRIVFQMSFQIQLLQTVPKKLLSLSASENESTKEYIRQLLCKNKSVLHELFEGCYVVGKISTYSLTEDEMSVARHHNISTSQEVHCFKQLMLRNTIYISESGGISKLSNNSICSYLDKDELVKIGKIQSFFLSKQDDTCTHFCFIKNYHIMNKTPLSNLRPPRNTLIRQLDINSLLQKQFLEVKPTDEITAISIQKILNKYIEI</sequence>
<accession>A0AAN0JMU1</accession>
<reference evidence="3" key="1">
    <citation type="journal article" date="2010" name="Nature">
        <title>The Amphimedon queenslandica genome and the evolution of animal complexity.</title>
        <authorList>
            <person name="Srivastava M."/>
            <person name="Simakov O."/>
            <person name="Chapman J."/>
            <person name="Fahey B."/>
            <person name="Gauthier M.E."/>
            <person name="Mitros T."/>
            <person name="Richards G.S."/>
            <person name="Conaco C."/>
            <person name="Dacre M."/>
            <person name="Hellsten U."/>
            <person name="Larroux C."/>
            <person name="Putnam N.H."/>
            <person name="Stanke M."/>
            <person name="Adamska M."/>
            <person name="Darling A."/>
            <person name="Degnan S.M."/>
            <person name="Oakley T.H."/>
            <person name="Plachetzki D.C."/>
            <person name="Zhai Y."/>
            <person name="Adamski M."/>
            <person name="Calcino A."/>
            <person name="Cummins S.F."/>
            <person name="Goodstein D.M."/>
            <person name="Harris C."/>
            <person name="Jackson D.J."/>
            <person name="Leys S.P."/>
            <person name="Shu S."/>
            <person name="Woodcroft B.J."/>
            <person name="Vervoort M."/>
            <person name="Kosik K.S."/>
            <person name="Manning G."/>
            <person name="Degnan B.M."/>
            <person name="Rokhsar D.S."/>
        </authorList>
    </citation>
    <scope>NUCLEOTIDE SEQUENCE [LARGE SCALE GENOMIC DNA]</scope>
</reference>
<keyword evidence="3" id="KW-1185">Reference proteome</keyword>
<reference evidence="2" key="2">
    <citation type="submission" date="2024-06" db="UniProtKB">
        <authorList>
            <consortium name="EnsemblMetazoa"/>
        </authorList>
    </citation>
    <scope>IDENTIFICATION</scope>
</reference>
<dbReference type="EnsemblMetazoa" id="XM_020002574.1">
    <property type="protein sequence ID" value="XP_019858133.1"/>
    <property type="gene ID" value="LOC109586389"/>
</dbReference>
<dbReference type="KEGG" id="aqu:109586389"/>
<organism evidence="2 3">
    <name type="scientific">Amphimedon queenslandica</name>
    <name type="common">Sponge</name>
    <dbReference type="NCBI Taxonomy" id="400682"/>
    <lineage>
        <taxon>Eukaryota</taxon>
        <taxon>Metazoa</taxon>
        <taxon>Porifera</taxon>
        <taxon>Demospongiae</taxon>
        <taxon>Heteroscleromorpha</taxon>
        <taxon>Haplosclerida</taxon>
        <taxon>Niphatidae</taxon>
        <taxon>Amphimedon</taxon>
    </lineage>
</organism>
<feature type="region of interest" description="Disordered" evidence="1">
    <location>
        <begin position="27"/>
        <end position="54"/>
    </location>
</feature>
<dbReference type="PANTHER" id="PTHR46579">
    <property type="entry name" value="F5/8 TYPE C DOMAIN-CONTAINING PROTEIN-RELATED"/>
    <property type="match status" value="1"/>
</dbReference>
<feature type="region of interest" description="Disordered" evidence="1">
    <location>
        <begin position="93"/>
        <end position="144"/>
    </location>
</feature>
<protein>
    <submittedName>
        <fullName evidence="2">Uncharacterized protein</fullName>
    </submittedName>
</protein>
<dbReference type="InterPro" id="IPR004242">
    <property type="entry name" value="Transposase_21"/>
</dbReference>
<dbReference type="GeneID" id="109586389"/>
<dbReference type="RefSeq" id="XP_019858133.1">
    <property type="nucleotide sequence ID" value="XM_020002574.1"/>
</dbReference>
<dbReference type="PANTHER" id="PTHR46579:SF1">
    <property type="entry name" value="F5_8 TYPE C DOMAIN-CONTAINING PROTEIN"/>
    <property type="match status" value="1"/>
</dbReference>